<protein>
    <submittedName>
        <fullName evidence="1">Uncharacterized protein</fullName>
    </submittedName>
</protein>
<sequence length="37" mass="4062">MCVCDAFVGIDRAEEKPCSLSTTSYSMDNLLIIYSKG</sequence>
<accession>A0ABM9SRH0</accession>
<evidence type="ECO:0000313" key="1">
    <source>
        <dbReference type="EMBL" id="CNK85786.1"/>
    </source>
</evidence>
<evidence type="ECO:0000313" key="2">
    <source>
        <dbReference type="Proteomes" id="UP000038647"/>
    </source>
</evidence>
<keyword evidence="2" id="KW-1185">Reference proteome</keyword>
<proteinExistence type="predicted"/>
<comment type="caution">
    <text evidence="1">The sequence shown here is derived from an EMBL/GenBank/DDBJ whole genome shotgun (WGS) entry which is preliminary data.</text>
</comment>
<organism evidence="1 2">
    <name type="scientific">Yersinia aldovae</name>
    <dbReference type="NCBI Taxonomy" id="29483"/>
    <lineage>
        <taxon>Bacteria</taxon>
        <taxon>Pseudomonadati</taxon>
        <taxon>Pseudomonadota</taxon>
        <taxon>Gammaproteobacteria</taxon>
        <taxon>Enterobacterales</taxon>
        <taxon>Yersiniaceae</taxon>
        <taxon>Yersinia</taxon>
    </lineage>
</organism>
<dbReference type="Proteomes" id="UP000038647">
    <property type="component" value="Unassembled WGS sequence"/>
</dbReference>
<gene>
    <name evidence="1" type="ORF">ERS137966_01477</name>
</gene>
<reference evidence="1 2" key="1">
    <citation type="submission" date="2015-03" db="EMBL/GenBank/DDBJ databases">
        <authorList>
            <consortium name="Pathogen Informatics"/>
            <person name="Murphy D."/>
        </authorList>
    </citation>
    <scope>NUCLEOTIDE SEQUENCE [LARGE SCALE GENOMIC DNA]</scope>
    <source>
        <strain evidence="1 2">IP08791</strain>
    </source>
</reference>
<name>A0ABM9SRH0_YERAL</name>
<dbReference type="EMBL" id="CQEH01000005">
    <property type="protein sequence ID" value="CNK85786.1"/>
    <property type="molecule type" value="Genomic_DNA"/>
</dbReference>